<dbReference type="RefSeq" id="WP_139635372.1">
    <property type="nucleotide sequence ID" value="NZ_CP045572.1"/>
</dbReference>
<dbReference type="Proteomes" id="UP000312512">
    <property type="component" value="Unassembled WGS sequence"/>
</dbReference>
<dbReference type="AlphaFoldDB" id="A0A5C4VMI6"/>
<proteinExistence type="predicted"/>
<sequence length="102" mass="11015">MQCPHEDTILPTAKPASAIRATPSPPNPSPAPRTIEITKADVDEFAAKIQVAAVEAGALSGERCAGQGRRGRWLSTMGMFEQRLDGRPWSRLDVRQEDFGAA</sequence>
<gene>
    <name evidence="1" type="ORF">FH608_038665</name>
</gene>
<evidence type="ECO:0000313" key="2">
    <source>
        <dbReference type="Proteomes" id="UP000312512"/>
    </source>
</evidence>
<comment type="caution">
    <text evidence="1">The sequence shown here is derived from an EMBL/GenBank/DDBJ whole genome shotgun (WGS) entry which is preliminary data.</text>
</comment>
<protein>
    <submittedName>
        <fullName evidence="1">Uncharacterized protein</fullName>
    </submittedName>
</protein>
<evidence type="ECO:0000313" key="1">
    <source>
        <dbReference type="EMBL" id="KAB8189527.1"/>
    </source>
</evidence>
<organism evidence="1 2">
    <name type="scientific">Nonomuraea phyllanthi</name>
    <dbReference type="NCBI Taxonomy" id="2219224"/>
    <lineage>
        <taxon>Bacteria</taxon>
        <taxon>Bacillati</taxon>
        <taxon>Actinomycetota</taxon>
        <taxon>Actinomycetes</taxon>
        <taxon>Streptosporangiales</taxon>
        <taxon>Streptosporangiaceae</taxon>
        <taxon>Nonomuraea</taxon>
    </lineage>
</organism>
<name>A0A5C4VMI6_9ACTN</name>
<dbReference type="EMBL" id="VDLX02000019">
    <property type="protein sequence ID" value="KAB8189527.1"/>
    <property type="molecule type" value="Genomic_DNA"/>
</dbReference>
<accession>A0A5P9YZL2</accession>
<keyword evidence="2" id="KW-1185">Reference proteome</keyword>
<accession>A0A5C4VMI6</accession>
<reference evidence="1 2" key="1">
    <citation type="submission" date="2019-10" db="EMBL/GenBank/DDBJ databases">
        <title>Nonomuraea sp. nov., isolated from Phyllanthus amarus.</title>
        <authorList>
            <person name="Klykleung N."/>
            <person name="Tanasupawat S."/>
        </authorList>
    </citation>
    <scope>NUCLEOTIDE SEQUENCE [LARGE SCALE GENOMIC DNA]</scope>
    <source>
        <strain evidence="1 2">PA1-10</strain>
    </source>
</reference>